<proteinExistence type="predicted"/>
<evidence type="ECO:0000313" key="1">
    <source>
        <dbReference type="EMBL" id="KRX70951.1"/>
    </source>
</evidence>
<comment type="caution">
    <text evidence="1">The sequence shown here is derived from an EMBL/GenBank/DDBJ whole genome shotgun (WGS) entry which is preliminary data.</text>
</comment>
<reference evidence="1 2" key="1">
    <citation type="submission" date="2015-01" db="EMBL/GenBank/DDBJ databases">
        <title>Evolution of Trichinella species and genotypes.</title>
        <authorList>
            <person name="Korhonen P.K."/>
            <person name="Edoardo P."/>
            <person name="Giuseppe L.R."/>
            <person name="Gasser R.B."/>
        </authorList>
    </citation>
    <scope>NUCLEOTIDE SEQUENCE [LARGE SCALE GENOMIC DNA]</scope>
    <source>
        <strain evidence="1">ISS2496</strain>
    </source>
</reference>
<dbReference type="Proteomes" id="UP000054783">
    <property type="component" value="Unassembled WGS sequence"/>
</dbReference>
<accession>A0A0V0W5J0</accession>
<dbReference type="AlphaFoldDB" id="A0A0V0W5J0"/>
<sequence length="51" mass="6220">MDLNEQGTDNNYMWEWQGDDDYLKENPMTDISCSFWDEANHNEDSFMYMLE</sequence>
<organism evidence="1 2">
    <name type="scientific">Trichinella patagoniensis</name>
    <dbReference type="NCBI Taxonomy" id="990121"/>
    <lineage>
        <taxon>Eukaryota</taxon>
        <taxon>Metazoa</taxon>
        <taxon>Ecdysozoa</taxon>
        <taxon>Nematoda</taxon>
        <taxon>Enoplea</taxon>
        <taxon>Dorylaimia</taxon>
        <taxon>Trichinellida</taxon>
        <taxon>Trichinellidae</taxon>
        <taxon>Trichinella</taxon>
    </lineage>
</organism>
<keyword evidence="2" id="KW-1185">Reference proteome</keyword>
<protein>
    <submittedName>
        <fullName evidence="1">Uncharacterized protein</fullName>
    </submittedName>
</protein>
<evidence type="ECO:0000313" key="2">
    <source>
        <dbReference type="Proteomes" id="UP000054783"/>
    </source>
</evidence>
<feature type="non-terminal residue" evidence="1">
    <location>
        <position position="51"/>
    </location>
</feature>
<dbReference type="EMBL" id="JYDQ01005825">
    <property type="protein sequence ID" value="KRX70951.1"/>
    <property type="molecule type" value="Genomic_DNA"/>
</dbReference>
<gene>
    <name evidence="1" type="ORF">T12_11096</name>
</gene>
<name>A0A0V0W5J0_9BILA</name>